<dbReference type="InterPro" id="IPR036291">
    <property type="entry name" value="NAD(P)-bd_dom_sf"/>
</dbReference>
<gene>
    <name evidence="5" type="ORF">AWL63_19725</name>
</gene>
<keyword evidence="3" id="KW-0560">Oxidoreductase</keyword>
<evidence type="ECO:0000256" key="3">
    <source>
        <dbReference type="ARBA" id="ARBA00023002"/>
    </source>
</evidence>
<dbReference type="InterPro" id="IPR013154">
    <property type="entry name" value="ADH-like_N"/>
</dbReference>
<dbReference type="AlphaFoldDB" id="A0A1B3ZEJ4"/>
<evidence type="ECO:0000256" key="1">
    <source>
        <dbReference type="ARBA" id="ARBA00022723"/>
    </source>
</evidence>
<organism evidence="5 6">
    <name type="scientific">Sphingomonas panacis</name>
    <dbReference type="NCBI Taxonomy" id="1560345"/>
    <lineage>
        <taxon>Bacteria</taxon>
        <taxon>Pseudomonadati</taxon>
        <taxon>Pseudomonadota</taxon>
        <taxon>Alphaproteobacteria</taxon>
        <taxon>Sphingomonadales</taxon>
        <taxon>Sphingomonadaceae</taxon>
        <taxon>Sphingomonas</taxon>
    </lineage>
</organism>
<proteinExistence type="predicted"/>
<evidence type="ECO:0000313" key="6">
    <source>
        <dbReference type="Proteomes" id="UP000094256"/>
    </source>
</evidence>
<evidence type="ECO:0000313" key="5">
    <source>
        <dbReference type="EMBL" id="AOH85851.1"/>
    </source>
</evidence>
<dbReference type="SUPFAM" id="SSF50129">
    <property type="entry name" value="GroES-like"/>
    <property type="match status" value="1"/>
</dbReference>
<dbReference type="SMART" id="SM00829">
    <property type="entry name" value="PKS_ER"/>
    <property type="match status" value="1"/>
</dbReference>
<keyword evidence="6" id="KW-1185">Reference proteome</keyword>
<evidence type="ECO:0000256" key="2">
    <source>
        <dbReference type="ARBA" id="ARBA00022833"/>
    </source>
</evidence>
<dbReference type="Gene3D" id="3.90.180.10">
    <property type="entry name" value="Medium-chain alcohol dehydrogenases, catalytic domain"/>
    <property type="match status" value="1"/>
</dbReference>
<dbReference type="InterPro" id="IPR020843">
    <property type="entry name" value="ER"/>
</dbReference>
<dbReference type="InterPro" id="IPR011032">
    <property type="entry name" value="GroES-like_sf"/>
</dbReference>
<dbReference type="EMBL" id="CP014168">
    <property type="protein sequence ID" value="AOH85851.1"/>
    <property type="molecule type" value="Genomic_DNA"/>
</dbReference>
<protein>
    <recommendedName>
        <fullName evidence="4">Enoyl reductase (ER) domain-containing protein</fullName>
    </recommendedName>
</protein>
<feature type="domain" description="Enoyl reductase (ER)" evidence="4">
    <location>
        <begin position="15"/>
        <end position="342"/>
    </location>
</feature>
<keyword evidence="2" id="KW-0862">Zinc</keyword>
<name>A0A1B3ZEJ4_9SPHN</name>
<evidence type="ECO:0000259" key="4">
    <source>
        <dbReference type="SMART" id="SM00829"/>
    </source>
</evidence>
<sequence>MTTIGDNLRLTISPGSLSLQRAEVAPRPEGWVRLKVLACGICGTDLHLLHGMKMPLGAEYPVHPGHEVSAEVIEADVHSGFVPGSRVVLHPLLPCGGCDDCLSGRENHCASAEMLGVHRAGGLAREMIWRADRLVPADALDPDYAALLPDAVATAYHALRRSNLPRGGKLTVIGSGGVGTNVLQIARAIDPDVTIAAVVHSAGTAKRIEALGIPVVQGLDGAGRAMRDRFGAMDAAIDFSGAEAAPSEAIRMLRKGGRLVLGSVRDEKVSLATTWTGLMTREIEIVGSYSSTIDDLRAVTELVGSGRLSLAGLVSHRFALEDVEEAFDVLEKRPAGMVRVVVTT</sequence>
<dbReference type="Pfam" id="PF00107">
    <property type="entry name" value="ADH_zinc_N"/>
    <property type="match status" value="1"/>
</dbReference>
<dbReference type="InterPro" id="IPR013149">
    <property type="entry name" value="ADH-like_C"/>
</dbReference>
<dbReference type="Gene3D" id="3.40.50.720">
    <property type="entry name" value="NAD(P)-binding Rossmann-like Domain"/>
    <property type="match status" value="1"/>
</dbReference>
<dbReference type="RefSeq" id="WP_069206379.1">
    <property type="nucleotide sequence ID" value="NZ_CP014168.1"/>
</dbReference>
<dbReference type="STRING" id="1560345.AWL63_19725"/>
<dbReference type="PANTHER" id="PTHR43401:SF2">
    <property type="entry name" value="L-THREONINE 3-DEHYDROGENASE"/>
    <property type="match status" value="1"/>
</dbReference>
<dbReference type="Pfam" id="PF08240">
    <property type="entry name" value="ADH_N"/>
    <property type="match status" value="1"/>
</dbReference>
<dbReference type="GO" id="GO:0016491">
    <property type="term" value="F:oxidoreductase activity"/>
    <property type="evidence" value="ECO:0007669"/>
    <property type="project" value="UniProtKB-KW"/>
</dbReference>
<dbReference type="KEGG" id="span:AWL63_19725"/>
<dbReference type="Proteomes" id="UP000094256">
    <property type="component" value="Chromosome"/>
</dbReference>
<dbReference type="SUPFAM" id="SSF51735">
    <property type="entry name" value="NAD(P)-binding Rossmann-fold domains"/>
    <property type="match status" value="1"/>
</dbReference>
<accession>A0A1B3ZEJ4</accession>
<reference evidence="5 6" key="1">
    <citation type="submission" date="2016-01" db="EMBL/GenBank/DDBJ databases">
        <title>Complete genome and mega plasmid sequence of Sphingomonas panacis DCY99 elicits systemic resistance in rice to Xanthomonas oryzae.</title>
        <authorList>
            <person name="Kim Y.J."/>
            <person name="Yang D.C."/>
            <person name="Sing P."/>
        </authorList>
    </citation>
    <scope>NUCLEOTIDE SEQUENCE [LARGE SCALE GENOMIC DNA]</scope>
    <source>
        <strain evidence="5 6">DCY99</strain>
    </source>
</reference>
<keyword evidence="1" id="KW-0479">Metal-binding</keyword>
<dbReference type="GO" id="GO:0046872">
    <property type="term" value="F:metal ion binding"/>
    <property type="evidence" value="ECO:0007669"/>
    <property type="project" value="UniProtKB-KW"/>
</dbReference>
<dbReference type="PANTHER" id="PTHR43401">
    <property type="entry name" value="L-THREONINE 3-DEHYDROGENASE"/>
    <property type="match status" value="1"/>
</dbReference>
<dbReference type="InterPro" id="IPR050129">
    <property type="entry name" value="Zn_alcohol_dh"/>
</dbReference>
<dbReference type="OrthoDB" id="9773078at2"/>